<dbReference type="EMBL" id="JAQGDS010000001">
    <property type="protein sequence ID" value="KAJ6264601.1"/>
    <property type="molecule type" value="Genomic_DNA"/>
</dbReference>
<sequence>MMMQRLSRESLRIKPPDSAGPQSPIIYETSKQVKKAYSKKKSTTISEAERRRIERLRELDARAEKIRQKEERKKQNALKRKLKEEKEGPKKLVKLTSSQPELSKFFAAKKEQVAVAKGDCDDPDDFKEPIAQDVLESEDEGAQLEVKIKPEILAEKPIPDANAPLETPVIERRSMSFPVDEQRELECIANPDIGSQYQRAQPEPKSLDSSPGAVICHAQSMQSGRLIKSSQPFARLEHRARDRVPSSIASTLSKGGPQTCGPTASPRPGPTDIPPSSPPPVFANSQLSTTDNHDANHHFEELLSEWDETVLANLAQAEQEAEAATTKREEDDRFLETYRHETDYNDLDDNYDLQDDINFEYDEPTSPIRERANETREDEKELQSSQAYRMGLSDPAFDQLQEELDSRYEQILVADDGAYDCGEDIPSSFLNKAFEDDLKEL</sequence>
<feature type="compositionally biased region" description="Pro residues" evidence="1">
    <location>
        <begin position="265"/>
        <end position="281"/>
    </location>
</feature>
<evidence type="ECO:0000313" key="2">
    <source>
        <dbReference type="EMBL" id="KAJ6264601.1"/>
    </source>
</evidence>
<dbReference type="Proteomes" id="UP001221413">
    <property type="component" value="Unassembled WGS sequence"/>
</dbReference>
<protein>
    <submittedName>
        <fullName evidence="2">Uncharacterized protein</fullName>
    </submittedName>
</protein>
<feature type="region of interest" description="Disordered" evidence="1">
    <location>
        <begin position="361"/>
        <end position="394"/>
    </location>
</feature>
<keyword evidence="3" id="KW-1185">Reference proteome</keyword>
<evidence type="ECO:0000313" key="3">
    <source>
        <dbReference type="Proteomes" id="UP001221413"/>
    </source>
</evidence>
<reference evidence="2" key="1">
    <citation type="submission" date="2023-01" db="EMBL/GenBank/DDBJ databases">
        <title>The chitinases involved in constricting ring structure development in the nematode-trapping fungus Drechslerella dactyloides.</title>
        <authorList>
            <person name="Wang R."/>
            <person name="Zhang L."/>
            <person name="Tang P."/>
            <person name="Li S."/>
            <person name="Liang L."/>
        </authorList>
    </citation>
    <scope>NUCLEOTIDE SEQUENCE</scope>
    <source>
        <strain evidence="2">YMF1.00031</strain>
    </source>
</reference>
<accession>A0AAD6J860</accession>
<feature type="compositionally biased region" description="Basic and acidic residues" evidence="1">
    <location>
        <begin position="235"/>
        <end position="244"/>
    </location>
</feature>
<feature type="compositionally biased region" description="Polar residues" evidence="1">
    <location>
        <begin position="219"/>
        <end position="232"/>
    </location>
</feature>
<evidence type="ECO:0000256" key="1">
    <source>
        <dbReference type="SAM" id="MobiDB-lite"/>
    </source>
</evidence>
<feature type="region of interest" description="Disordered" evidence="1">
    <location>
        <begin position="317"/>
        <end position="340"/>
    </location>
</feature>
<dbReference type="AlphaFoldDB" id="A0AAD6J860"/>
<organism evidence="2 3">
    <name type="scientific">Drechslerella dactyloides</name>
    <name type="common">Nematode-trapping fungus</name>
    <name type="synonym">Arthrobotrys dactyloides</name>
    <dbReference type="NCBI Taxonomy" id="74499"/>
    <lineage>
        <taxon>Eukaryota</taxon>
        <taxon>Fungi</taxon>
        <taxon>Dikarya</taxon>
        <taxon>Ascomycota</taxon>
        <taxon>Pezizomycotina</taxon>
        <taxon>Orbiliomycetes</taxon>
        <taxon>Orbiliales</taxon>
        <taxon>Orbiliaceae</taxon>
        <taxon>Drechslerella</taxon>
    </lineage>
</organism>
<feature type="region of interest" description="Disordered" evidence="1">
    <location>
        <begin position="67"/>
        <end position="95"/>
    </location>
</feature>
<gene>
    <name evidence="2" type="ORF">Dda_0750</name>
</gene>
<comment type="caution">
    <text evidence="2">The sequence shown here is derived from an EMBL/GenBank/DDBJ whole genome shotgun (WGS) entry which is preliminary data.</text>
</comment>
<name>A0AAD6J860_DREDA</name>
<feature type="compositionally biased region" description="Basic and acidic residues" evidence="1">
    <location>
        <begin position="1"/>
        <end position="15"/>
    </location>
</feature>
<feature type="region of interest" description="Disordered" evidence="1">
    <location>
        <begin position="192"/>
        <end position="299"/>
    </location>
</feature>
<feature type="region of interest" description="Disordered" evidence="1">
    <location>
        <begin position="1"/>
        <end position="26"/>
    </location>
</feature>
<proteinExistence type="predicted"/>
<feature type="compositionally biased region" description="Basic and acidic residues" evidence="1">
    <location>
        <begin position="368"/>
        <end position="382"/>
    </location>
</feature>
<feature type="compositionally biased region" description="Basic and acidic residues" evidence="1">
    <location>
        <begin position="325"/>
        <end position="340"/>
    </location>
</feature>